<dbReference type="EMBL" id="LCWV01000005">
    <property type="protein sequence ID" value="PWI73198.1"/>
    <property type="molecule type" value="Genomic_DNA"/>
</dbReference>
<feature type="compositionally biased region" description="Low complexity" evidence="7">
    <location>
        <begin position="66"/>
        <end position="80"/>
    </location>
</feature>
<evidence type="ECO:0000313" key="9">
    <source>
        <dbReference type="EMBL" id="PWI73198.1"/>
    </source>
</evidence>
<comment type="caution">
    <text evidence="9">The sequence shown here is derived from an EMBL/GenBank/DDBJ whole genome shotgun (WGS) entry which is preliminary data.</text>
</comment>
<evidence type="ECO:0000259" key="8">
    <source>
        <dbReference type="Pfam" id="PF12231"/>
    </source>
</evidence>
<feature type="compositionally biased region" description="Polar residues" evidence="7">
    <location>
        <begin position="46"/>
        <end position="65"/>
    </location>
</feature>
<feature type="compositionally biased region" description="Basic and acidic residues" evidence="7">
    <location>
        <begin position="1218"/>
        <end position="1234"/>
    </location>
</feature>
<feature type="compositionally biased region" description="Basic residues" evidence="7">
    <location>
        <begin position="1364"/>
        <end position="1380"/>
    </location>
</feature>
<dbReference type="Proteomes" id="UP000245956">
    <property type="component" value="Unassembled WGS sequence"/>
</dbReference>
<reference evidence="9 10" key="1">
    <citation type="journal article" date="2016" name="Front. Microbiol.">
        <title>Genome and transcriptome sequences reveal the specific parasitism of the nematophagous Purpureocillium lilacinum 36-1.</title>
        <authorList>
            <person name="Xie J."/>
            <person name="Li S."/>
            <person name="Mo C."/>
            <person name="Xiao X."/>
            <person name="Peng D."/>
            <person name="Wang G."/>
            <person name="Xiao Y."/>
        </authorList>
    </citation>
    <scope>NUCLEOTIDE SEQUENCE [LARGE SCALE GENOMIC DNA]</scope>
    <source>
        <strain evidence="9 10">36-1</strain>
    </source>
</reference>
<keyword evidence="5" id="KW-0539">Nucleus</keyword>
<evidence type="ECO:0000256" key="1">
    <source>
        <dbReference type="ARBA" id="ARBA00004123"/>
    </source>
</evidence>
<feature type="compositionally biased region" description="Polar residues" evidence="7">
    <location>
        <begin position="1"/>
        <end position="14"/>
    </location>
</feature>
<feature type="compositionally biased region" description="Low complexity" evidence="7">
    <location>
        <begin position="106"/>
        <end position="117"/>
    </location>
</feature>
<feature type="compositionally biased region" description="Polar residues" evidence="7">
    <location>
        <begin position="1320"/>
        <end position="1351"/>
    </location>
</feature>
<evidence type="ECO:0000256" key="4">
    <source>
        <dbReference type="ARBA" id="ARBA00022895"/>
    </source>
</evidence>
<dbReference type="GO" id="GO:0140445">
    <property type="term" value="C:chromosome, telomeric repeat region"/>
    <property type="evidence" value="ECO:0007669"/>
    <property type="project" value="TreeGrafter"/>
</dbReference>
<feature type="region of interest" description="Disordered" evidence="7">
    <location>
        <begin position="1490"/>
        <end position="1703"/>
    </location>
</feature>
<gene>
    <name evidence="9" type="ORF">PCL_10213</name>
</gene>
<evidence type="ECO:0000256" key="3">
    <source>
        <dbReference type="ARBA" id="ARBA00022454"/>
    </source>
</evidence>
<feature type="compositionally biased region" description="Basic and acidic residues" evidence="7">
    <location>
        <begin position="1452"/>
        <end position="1464"/>
    </location>
</feature>
<dbReference type="GO" id="GO:0000723">
    <property type="term" value="P:telomere maintenance"/>
    <property type="evidence" value="ECO:0007669"/>
    <property type="project" value="TreeGrafter"/>
</dbReference>
<dbReference type="GO" id="GO:0005634">
    <property type="term" value="C:nucleus"/>
    <property type="evidence" value="ECO:0007669"/>
    <property type="project" value="UniProtKB-SubCell"/>
</dbReference>
<feature type="compositionally biased region" description="Basic and acidic residues" evidence="7">
    <location>
        <begin position="1690"/>
        <end position="1700"/>
    </location>
</feature>
<feature type="compositionally biased region" description="Pro residues" evidence="7">
    <location>
        <begin position="1306"/>
        <end position="1315"/>
    </location>
</feature>
<feature type="compositionally biased region" description="Basic and acidic residues" evidence="7">
    <location>
        <begin position="85"/>
        <end position="99"/>
    </location>
</feature>
<evidence type="ECO:0000256" key="2">
    <source>
        <dbReference type="ARBA" id="ARBA00004574"/>
    </source>
</evidence>
<sequence length="1751" mass="193644">MASTVASATPSDVTINIFKSLPTRPPTPPREPPVPDPDVSLRSVILSRSQAFDPRQSLQTPPNAHSPSSPVPTSSVPSSSRTRKKVEWSSRTEYKDPPDYRNGIRSSPASALSSASSKPIKGILKRSSSPTHLSSSLGSQLDDTTAQLNIVEMLESAVRQLAGSDRDSKLDAYMMLARALKTSNNLPDRVALQDKMSLFTQFIQRDIVSRNDNGSLDTSLINHALNLLATFLNFQAIASTIASDFGIFMIDHAIRSFEDPSIPKDVVRHLMQVVALQSFSAKVLTSDRVGRLVAALHNLEGHLKGKSIVMSRIWIYKRLVQQSRVHMVAHSDWLKDLFTDMLSSIKEIRAQAISLGTTSGFLLRSDKSLARKVAEIFKAVNDEETYIDFYIKRLQAMLKDKQVSSAVPQIWSVVILFLRCPLDRWQYYGPWLTLVQTAFNMPDVTTKQEANNAWNRYVYLSLVDSKLPTKSISILCQPLLSQLKRKASAKQQELRRIVMGGVCSLYYFAFAQSDDKYPTDVVWDAAVQPVVAQLTSLDGNPDAPADSLLQAARILVGLLDVSTPRPPRNLERIMDPTPLKPEDLLPLDSKWVRRNCDKVLQAAGPILEKKFLDLANKESLVYRLWQALVKTVAAASAKDIKVSDETTRFFACSFGLLSKVWTAGSSDDDATHSIKFLASSKHYVQLLIDGLGVLPFTEKKLTMGDDNTFEPAATPSQRLDKVEKAQGVARMPLHHLFVMLCSVPPGCGDNGDLADMFQEVFEPFFTGKSAKARADLAREFMQLLPRNTLSPFGPWLLAADKVKPSLDKAAPPSSGSAVSSSGDKFLGPEYRDIVSLLERGLMCHPNLPATHWQTLFDLVSANVGRDFGDAGRALVLVEPLAKALLENAPQDRVTASISRTRVAAMLFDVAKVPRDRQALDTARLRLWGAPPALGKVASPDPFDHLYKLGNATLVSLYNTYGGPETTTDTDALLEAVGRFLDRCVSDSTVIKMISRMQTGLCPWLQDEEAHFRSHEESPIFKTVGLSPQTSPRCMTETSQLRQLWDRLCIELAAHGRLEKKDFDLVEPLLAAAFKSKHSFVVSRAADVWNAVVKDEEKVECSDSLMSIVSSLRSRVDLIMPGTDLASGDFGAQASSFVDLPQHESPVVLSSSSTRHNSRQAASPAASVSKRPLTRKRRSEIASELLEKPAKRASTSRLRHDNSQIHFAPIVPSLPAQEESQHLTERQKEVRERQQENAVMYPGLHSSPGPTSAAVDPTTKDKTDASDECLPKASTPKHNMSFDELISSTPTPRRGQILPMDDMNDPPSSPPLPRPYPLLSEIQSRSRANSSLEDWQFSSPTGSPTGNPQASAQERKPAEATPQPRTRRSGRRRSARSRSSRKVIPSSIPDDDLSAAGSQDMSESPTKAANPPSTPPQRHQELAVPSQVQETPKSDDDEFVDARSSPRKSSPPRRLEDKPEVDGKDVSFALSEGDESQMMNLVVELEARRYGLPAPKGNGRGKGSSARNSPANRCITVHTDSPSPPGPMTRSESRRLASRVATATPDESRESDSGLKRKRKRSLRHAESRSKRRRSREVEEERKATEQVASNSEMRAQESEGQPRPVMETRRASRRRAQRESPARSLQETNPTTPRQDKPSETRDGGDTDEELMSQLVSESFAASFTRDEEPEEEVQTEAEPATATNKAKAGPREDHGEGGDQTKAIMETLRSGLDKLRTAKLDRDSVYEMEDMLMDFKRELFEAEKRGRERK</sequence>
<feature type="compositionally biased region" description="Basic and acidic residues" evidence="7">
    <location>
        <begin position="1634"/>
        <end position="1645"/>
    </location>
</feature>
<evidence type="ECO:0000256" key="5">
    <source>
        <dbReference type="ARBA" id="ARBA00023242"/>
    </source>
</evidence>
<feature type="compositionally biased region" description="Low complexity" evidence="7">
    <location>
        <begin position="125"/>
        <end position="139"/>
    </location>
</feature>
<evidence type="ECO:0000313" key="10">
    <source>
        <dbReference type="Proteomes" id="UP000245956"/>
    </source>
</evidence>
<feature type="domain" description="Telomere-associated protein Rif1 N-terminal" evidence="8">
    <location>
        <begin position="161"/>
        <end position="527"/>
    </location>
</feature>
<keyword evidence="3" id="KW-0158">Chromosome</keyword>
<dbReference type="Pfam" id="PF12231">
    <property type="entry name" value="Rif1_N"/>
    <property type="match status" value="1"/>
</dbReference>
<evidence type="ECO:0000256" key="6">
    <source>
        <dbReference type="ARBA" id="ARBA00023306"/>
    </source>
</evidence>
<feature type="compositionally biased region" description="Pro residues" evidence="7">
    <location>
        <begin position="23"/>
        <end position="36"/>
    </location>
</feature>
<feature type="compositionally biased region" description="Polar residues" evidence="7">
    <location>
        <begin position="1147"/>
        <end position="1160"/>
    </location>
</feature>
<comment type="subcellular location">
    <subcellularLocation>
        <location evidence="2">Chromosome</location>
        <location evidence="2">Telomere</location>
    </subcellularLocation>
    <subcellularLocation>
        <location evidence="1">Nucleus</location>
    </subcellularLocation>
</comment>
<evidence type="ECO:0000256" key="7">
    <source>
        <dbReference type="SAM" id="MobiDB-lite"/>
    </source>
</evidence>
<feature type="compositionally biased region" description="Polar residues" evidence="7">
    <location>
        <begin position="1395"/>
        <end position="1406"/>
    </location>
</feature>
<feature type="region of interest" description="Disordered" evidence="7">
    <location>
        <begin position="1"/>
        <end position="139"/>
    </location>
</feature>
<keyword evidence="4" id="KW-0779">Telomere</keyword>
<name>A0A2U3EFB9_PURLI</name>
<feature type="region of interest" description="Disordered" evidence="7">
    <location>
        <begin position="1146"/>
        <end position="1475"/>
    </location>
</feature>
<feature type="compositionally biased region" description="Basic and acidic residues" evidence="7">
    <location>
        <begin position="1178"/>
        <end position="1189"/>
    </location>
</feature>
<protein>
    <submittedName>
        <fullName evidence="9">Rap1-interacting factor 1</fullName>
    </submittedName>
</protein>
<dbReference type="PANTHER" id="PTHR22928:SF3">
    <property type="entry name" value="TELOMERE-ASSOCIATED PROTEIN RIF1"/>
    <property type="match status" value="1"/>
</dbReference>
<dbReference type="PANTHER" id="PTHR22928">
    <property type="entry name" value="TELOMERE-ASSOCIATED PROTEIN RIF1"/>
    <property type="match status" value="1"/>
</dbReference>
<organism evidence="9 10">
    <name type="scientific">Purpureocillium lilacinum</name>
    <name type="common">Paecilomyces lilacinus</name>
    <dbReference type="NCBI Taxonomy" id="33203"/>
    <lineage>
        <taxon>Eukaryota</taxon>
        <taxon>Fungi</taxon>
        <taxon>Dikarya</taxon>
        <taxon>Ascomycota</taxon>
        <taxon>Pezizomycotina</taxon>
        <taxon>Sordariomycetes</taxon>
        <taxon>Hypocreomycetidae</taxon>
        <taxon>Hypocreales</taxon>
        <taxon>Ophiocordycipitaceae</taxon>
        <taxon>Purpureocillium</taxon>
    </lineage>
</organism>
<feature type="compositionally biased region" description="Basic and acidic residues" evidence="7">
    <location>
        <begin position="1575"/>
        <end position="1584"/>
    </location>
</feature>
<proteinExistence type="predicted"/>
<accession>A0A2U3EFB9</accession>
<feature type="compositionally biased region" description="Basic and acidic residues" evidence="7">
    <location>
        <begin position="1545"/>
        <end position="1554"/>
    </location>
</feature>
<dbReference type="InterPro" id="IPR022031">
    <property type="entry name" value="Rif1_N"/>
</dbReference>
<keyword evidence="6" id="KW-0131">Cell cycle</keyword>